<evidence type="ECO:0000256" key="3">
    <source>
        <dbReference type="ARBA" id="ARBA00022475"/>
    </source>
</evidence>
<name>A0A9Q0EQT5_9TELE</name>
<dbReference type="OrthoDB" id="2129233at2759"/>
<dbReference type="Pfam" id="PF22572">
    <property type="entry name" value="GPR158_179_EC"/>
    <property type="match status" value="1"/>
</dbReference>
<protein>
    <recommendedName>
        <fullName evidence="11">GPR158/179 extracellular domain-containing protein</fullName>
    </recommendedName>
</protein>
<feature type="region of interest" description="Disordered" evidence="9">
    <location>
        <begin position="55"/>
        <end position="85"/>
    </location>
</feature>
<feature type="transmembrane region" description="Helical" evidence="10">
    <location>
        <begin position="194"/>
        <end position="212"/>
    </location>
</feature>
<dbReference type="PANTHER" id="PTHR32546:SF11">
    <property type="entry name" value="G-PROTEIN COUPLED RECEPTOR 158-RELATED"/>
    <property type="match status" value="1"/>
</dbReference>
<reference evidence="12" key="1">
    <citation type="submission" date="2022-07" db="EMBL/GenBank/DDBJ databases">
        <title>Chromosome-level genome of Muraenolepis orangiensis.</title>
        <authorList>
            <person name="Kim J."/>
        </authorList>
    </citation>
    <scope>NUCLEOTIDE SEQUENCE</scope>
    <source>
        <strain evidence="12">KU_S4_2022</strain>
        <tissue evidence="12">Muscle</tissue>
    </source>
</reference>
<dbReference type="InterPro" id="IPR054714">
    <property type="entry name" value="GPR158_179_extracellular"/>
</dbReference>
<evidence type="ECO:0000256" key="4">
    <source>
        <dbReference type="ARBA" id="ARBA00022729"/>
    </source>
</evidence>
<evidence type="ECO:0000256" key="10">
    <source>
        <dbReference type="SAM" id="Phobius"/>
    </source>
</evidence>
<evidence type="ECO:0000256" key="6">
    <source>
        <dbReference type="ARBA" id="ARBA00023170"/>
    </source>
</evidence>
<dbReference type="GO" id="GO:0004930">
    <property type="term" value="F:G protein-coupled receptor activity"/>
    <property type="evidence" value="ECO:0007669"/>
    <property type="project" value="UniProtKB-KW"/>
</dbReference>
<evidence type="ECO:0000256" key="8">
    <source>
        <dbReference type="ARBA" id="ARBA00023224"/>
    </source>
</evidence>
<keyword evidence="10" id="KW-1133">Transmembrane helix</keyword>
<feature type="compositionally biased region" description="Low complexity" evidence="9">
    <location>
        <begin position="74"/>
        <end position="85"/>
    </location>
</feature>
<dbReference type="AlphaFoldDB" id="A0A9Q0EQT5"/>
<evidence type="ECO:0000256" key="1">
    <source>
        <dbReference type="ARBA" id="ARBA00004651"/>
    </source>
</evidence>
<keyword evidence="8" id="KW-0807">Transducer</keyword>
<organism evidence="12 13">
    <name type="scientific">Muraenolepis orangiensis</name>
    <name type="common">Patagonian moray cod</name>
    <dbReference type="NCBI Taxonomy" id="630683"/>
    <lineage>
        <taxon>Eukaryota</taxon>
        <taxon>Metazoa</taxon>
        <taxon>Chordata</taxon>
        <taxon>Craniata</taxon>
        <taxon>Vertebrata</taxon>
        <taxon>Euteleostomi</taxon>
        <taxon>Actinopterygii</taxon>
        <taxon>Neopterygii</taxon>
        <taxon>Teleostei</taxon>
        <taxon>Neoteleostei</taxon>
        <taxon>Acanthomorphata</taxon>
        <taxon>Zeiogadaria</taxon>
        <taxon>Gadariae</taxon>
        <taxon>Gadiformes</taxon>
        <taxon>Muraenolepidoidei</taxon>
        <taxon>Muraenolepididae</taxon>
        <taxon>Muraenolepis</taxon>
    </lineage>
</organism>
<dbReference type="PANTHER" id="PTHR32546">
    <property type="entry name" value="G-PROTEIN COUPLED RECEPTOR 158-RELATED"/>
    <property type="match status" value="1"/>
</dbReference>
<evidence type="ECO:0000256" key="5">
    <source>
        <dbReference type="ARBA" id="ARBA00023040"/>
    </source>
</evidence>
<evidence type="ECO:0000313" key="12">
    <source>
        <dbReference type="EMBL" id="KAJ3611571.1"/>
    </source>
</evidence>
<comment type="subcellular location">
    <subcellularLocation>
        <location evidence="1">Cell membrane</location>
        <topology evidence="1">Multi-pass membrane protein</topology>
    </subcellularLocation>
</comment>
<accession>A0A9Q0EQT5</accession>
<gene>
    <name evidence="12" type="ORF">NHX12_021586</name>
</gene>
<keyword evidence="10" id="KW-0472">Membrane</keyword>
<keyword evidence="3" id="KW-1003">Cell membrane</keyword>
<feature type="transmembrane region" description="Helical" evidence="10">
    <location>
        <begin position="108"/>
        <end position="126"/>
    </location>
</feature>
<sequence length="213" mass="22973">MSLQPEAGEREAASSSSPCVSSCLPIRGHGFVLDKYTCLCRKGFYHPNRVALNGFTSQRETKPRRRTGEGGPEAGAPASSSSSACRPCADGCAMVLLYHCRRNKGIRASGLILLETILCGALLLYFPRTSTLPSTPPPPPCCSSSGPRGLGWGLACEAAGETSARPRGLITERCGQVLILYFQPSVFRCILLRWVRLLGFATVYGTLTLKLYR</sequence>
<evidence type="ECO:0000259" key="11">
    <source>
        <dbReference type="Pfam" id="PF22572"/>
    </source>
</evidence>
<feature type="non-terminal residue" evidence="12">
    <location>
        <position position="1"/>
    </location>
</feature>
<dbReference type="InterPro" id="IPR043458">
    <property type="entry name" value="GPR158/179"/>
</dbReference>
<proteinExistence type="inferred from homology"/>
<feature type="domain" description="GPR158/179 extracellular" evidence="11">
    <location>
        <begin position="19"/>
        <end position="45"/>
    </location>
</feature>
<evidence type="ECO:0000256" key="2">
    <source>
        <dbReference type="ARBA" id="ARBA00007242"/>
    </source>
</evidence>
<comment type="similarity">
    <text evidence="2">Belongs to the G-protein coupled receptor 3 family.</text>
</comment>
<keyword evidence="13" id="KW-1185">Reference proteome</keyword>
<dbReference type="Proteomes" id="UP001148018">
    <property type="component" value="Unassembled WGS sequence"/>
</dbReference>
<feature type="region of interest" description="Disordered" evidence="9">
    <location>
        <begin position="1"/>
        <end position="20"/>
    </location>
</feature>
<keyword evidence="5" id="KW-0297">G-protein coupled receptor</keyword>
<keyword evidence="7" id="KW-0325">Glycoprotein</keyword>
<keyword evidence="6" id="KW-0675">Receptor</keyword>
<evidence type="ECO:0000256" key="9">
    <source>
        <dbReference type="SAM" id="MobiDB-lite"/>
    </source>
</evidence>
<evidence type="ECO:0000256" key="7">
    <source>
        <dbReference type="ARBA" id="ARBA00023180"/>
    </source>
</evidence>
<evidence type="ECO:0000313" key="13">
    <source>
        <dbReference type="Proteomes" id="UP001148018"/>
    </source>
</evidence>
<dbReference type="GO" id="GO:0005886">
    <property type="term" value="C:plasma membrane"/>
    <property type="evidence" value="ECO:0007669"/>
    <property type="project" value="UniProtKB-SubCell"/>
</dbReference>
<keyword evidence="10" id="KW-0812">Transmembrane</keyword>
<dbReference type="EMBL" id="JANIIK010000037">
    <property type="protein sequence ID" value="KAJ3611571.1"/>
    <property type="molecule type" value="Genomic_DNA"/>
</dbReference>
<comment type="caution">
    <text evidence="12">The sequence shown here is derived from an EMBL/GenBank/DDBJ whole genome shotgun (WGS) entry which is preliminary data.</text>
</comment>
<keyword evidence="4" id="KW-0732">Signal</keyword>